<protein>
    <submittedName>
        <fullName evidence="3">N-acetylmannosaminyltransferase</fullName>
        <ecNumber evidence="3">2.4.1.187</ecNumber>
    </submittedName>
</protein>
<dbReference type="EC" id="2.4.1.187" evidence="3"/>
<evidence type="ECO:0000313" key="4">
    <source>
        <dbReference type="Proteomes" id="UP000250079"/>
    </source>
</evidence>
<dbReference type="NCBIfam" id="TIGR00696">
    <property type="entry name" value="wecG_tagA_cpsF"/>
    <property type="match status" value="1"/>
</dbReference>
<dbReference type="InterPro" id="IPR004629">
    <property type="entry name" value="WecG_TagA_CpsF"/>
</dbReference>
<dbReference type="RefSeq" id="WP_088917846.1">
    <property type="nucleotide sequence ID" value="NZ_CP018632.1"/>
</dbReference>
<dbReference type="PANTHER" id="PTHR34136:SF1">
    <property type="entry name" value="UDP-N-ACETYL-D-MANNOSAMINURONIC ACID TRANSFERASE"/>
    <property type="match status" value="1"/>
</dbReference>
<gene>
    <name evidence="3" type="primary">tagA</name>
    <name evidence="3" type="ORF">IMCC3135_12280</name>
</gene>
<evidence type="ECO:0000256" key="1">
    <source>
        <dbReference type="ARBA" id="ARBA00022676"/>
    </source>
</evidence>
<dbReference type="Pfam" id="PF03808">
    <property type="entry name" value="Glyco_tran_WecG"/>
    <property type="match status" value="1"/>
</dbReference>
<keyword evidence="1 3" id="KW-0328">Glycosyltransferase</keyword>
<keyword evidence="2 3" id="KW-0808">Transferase</keyword>
<dbReference type="CDD" id="cd06533">
    <property type="entry name" value="Glyco_transf_WecG_TagA"/>
    <property type="match status" value="1"/>
</dbReference>
<name>A0A2Z2NZI6_9GAMM</name>
<dbReference type="PANTHER" id="PTHR34136">
    <property type="match status" value="1"/>
</dbReference>
<dbReference type="AlphaFoldDB" id="A0A2Z2NZI6"/>
<evidence type="ECO:0000313" key="3">
    <source>
        <dbReference type="EMBL" id="ASJ72544.1"/>
    </source>
</evidence>
<organism evidence="3 4">
    <name type="scientific">Granulosicoccus antarcticus IMCC3135</name>
    <dbReference type="NCBI Taxonomy" id="1192854"/>
    <lineage>
        <taxon>Bacteria</taxon>
        <taxon>Pseudomonadati</taxon>
        <taxon>Pseudomonadota</taxon>
        <taxon>Gammaproteobacteria</taxon>
        <taxon>Chromatiales</taxon>
        <taxon>Granulosicoccaceae</taxon>
        <taxon>Granulosicoccus</taxon>
    </lineage>
</organism>
<proteinExistence type="predicted"/>
<evidence type="ECO:0000256" key="2">
    <source>
        <dbReference type="ARBA" id="ARBA00022679"/>
    </source>
</evidence>
<dbReference type="EMBL" id="CP018632">
    <property type="protein sequence ID" value="ASJ72544.1"/>
    <property type="molecule type" value="Genomic_DNA"/>
</dbReference>
<keyword evidence="4" id="KW-1185">Reference proteome</keyword>
<dbReference type="Proteomes" id="UP000250079">
    <property type="component" value="Chromosome"/>
</dbReference>
<accession>A0A2Z2NZI6</accession>
<dbReference type="OrthoDB" id="9808602at2"/>
<dbReference type="KEGG" id="gai:IMCC3135_12280"/>
<reference evidence="3 4" key="1">
    <citation type="submission" date="2016-12" db="EMBL/GenBank/DDBJ databases">
        <authorList>
            <person name="Song W.-J."/>
            <person name="Kurnit D.M."/>
        </authorList>
    </citation>
    <scope>NUCLEOTIDE SEQUENCE [LARGE SCALE GENOMIC DNA]</scope>
    <source>
        <strain evidence="3 4">IMCC3135</strain>
    </source>
</reference>
<dbReference type="GO" id="GO:0047244">
    <property type="term" value="F:N-acetylglucosaminyldiphosphoundecaprenol N-acetyl-beta-D-mannosaminyltransferase activity"/>
    <property type="evidence" value="ECO:0007669"/>
    <property type="project" value="UniProtKB-EC"/>
</dbReference>
<sequence>MATDPAGLPQRTLLGFFAHPGTLADYLQYTQTAISNSERRTVLYHNLHSLYSYFTDAKLREHYQGTTVLVDGMPVIWLMQLFGIPVNRDYRLTYVDFIMPLMKLAADNSWTVFHVGQQAQVQAKALDIIREKIPGISIQGHDGYFDQQADSAESLAVIDQINAAGSQIVLVGFGAPKQEAWLHAHRHLINAPIVFTCGACMEYVAGAVSTPPRWMGRVGLEWSFRLLENPRRFGFRYLVEPVLLGAILLKNGVGSLLSGKRA</sequence>